<protein>
    <submittedName>
        <fullName evidence="7">MFS general substrate transporter</fullName>
    </submittedName>
</protein>
<dbReference type="GO" id="GO:0005886">
    <property type="term" value="C:plasma membrane"/>
    <property type="evidence" value="ECO:0007669"/>
    <property type="project" value="TreeGrafter"/>
</dbReference>
<dbReference type="InterPro" id="IPR020846">
    <property type="entry name" value="MFS_dom"/>
</dbReference>
<evidence type="ECO:0000313" key="8">
    <source>
        <dbReference type="Proteomes" id="UP000800092"/>
    </source>
</evidence>
<feature type="transmembrane region" description="Helical" evidence="5">
    <location>
        <begin position="210"/>
        <end position="230"/>
    </location>
</feature>
<feature type="domain" description="Major facilitator superfamily (MFS) profile" evidence="6">
    <location>
        <begin position="56"/>
        <end position="481"/>
    </location>
</feature>
<dbReference type="InterPro" id="IPR036259">
    <property type="entry name" value="MFS_trans_sf"/>
</dbReference>
<dbReference type="PANTHER" id="PTHR23502">
    <property type="entry name" value="MAJOR FACILITATOR SUPERFAMILY"/>
    <property type="match status" value="1"/>
</dbReference>
<feature type="transmembrane region" description="Helical" evidence="5">
    <location>
        <begin position="424"/>
        <end position="444"/>
    </location>
</feature>
<dbReference type="Gene3D" id="1.20.1250.20">
    <property type="entry name" value="MFS general substrate transporter like domains"/>
    <property type="match status" value="1"/>
</dbReference>
<evidence type="ECO:0000259" key="6">
    <source>
        <dbReference type="PROSITE" id="PS50850"/>
    </source>
</evidence>
<evidence type="ECO:0000313" key="7">
    <source>
        <dbReference type="EMBL" id="KAF2239818.1"/>
    </source>
</evidence>
<evidence type="ECO:0000256" key="1">
    <source>
        <dbReference type="ARBA" id="ARBA00004141"/>
    </source>
</evidence>
<organism evidence="7 8">
    <name type="scientific">Viridothelium virens</name>
    <name type="common">Speckled blister lichen</name>
    <name type="synonym">Trypethelium virens</name>
    <dbReference type="NCBI Taxonomy" id="1048519"/>
    <lineage>
        <taxon>Eukaryota</taxon>
        <taxon>Fungi</taxon>
        <taxon>Dikarya</taxon>
        <taxon>Ascomycota</taxon>
        <taxon>Pezizomycotina</taxon>
        <taxon>Dothideomycetes</taxon>
        <taxon>Dothideomycetes incertae sedis</taxon>
        <taxon>Trypetheliales</taxon>
        <taxon>Trypetheliaceae</taxon>
        <taxon>Viridothelium</taxon>
    </lineage>
</organism>
<feature type="transmembrane region" description="Helical" evidence="5">
    <location>
        <begin position="456"/>
        <end position="475"/>
    </location>
</feature>
<accession>A0A6A6HPW0</accession>
<dbReference type="EMBL" id="ML991771">
    <property type="protein sequence ID" value="KAF2239818.1"/>
    <property type="molecule type" value="Genomic_DNA"/>
</dbReference>
<dbReference type="PANTHER" id="PTHR23502:SF181">
    <property type="entry name" value="MAJOR FACILITATOR SUPERFAMILY (MFS) PROFILE DOMAIN-CONTAINING PROTEIN"/>
    <property type="match status" value="1"/>
</dbReference>
<dbReference type="PROSITE" id="PS50850">
    <property type="entry name" value="MFS"/>
    <property type="match status" value="1"/>
</dbReference>
<comment type="subcellular location">
    <subcellularLocation>
        <location evidence="1">Membrane</location>
        <topology evidence="1">Multi-pass membrane protein</topology>
    </subcellularLocation>
</comment>
<name>A0A6A6HPW0_VIRVR</name>
<reference evidence="7" key="1">
    <citation type="journal article" date="2020" name="Stud. Mycol.">
        <title>101 Dothideomycetes genomes: a test case for predicting lifestyles and emergence of pathogens.</title>
        <authorList>
            <person name="Haridas S."/>
            <person name="Albert R."/>
            <person name="Binder M."/>
            <person name="Bloem J."/>
            <person name="Labutti K."/>
            <person name="Salamov A."/>
            <person name="Andreopoulos B."/>
            <person name="Baker S."/>
            <person name="Barry K."/>
            <person name="Bills G."/>
            <person name="Bluhm B."/>
            <person name="Cannon C."/>
            <person name="Castanera R."/>
            <person name="Culley D."/>
            <person name="Daum C."/>
            <person name="Ezra D."/>
            <person name="Gonzalez J."/>
            <person name="Henrissat B."/>
            <person name="Kuo A."/>
            <person name="Liang C."/>
            <person name="Lipzen A."/>
            <person name="Lutzoni F."/>
            <person name="Magnuson J."/>
            <person name="Mondo S."/>
            <person name="Nolan M."/>
            <person name="Ohm R."/>
            <person name="Pangilinan J."/>
            <person name="Park H.-J."/>
            <person name="Ramirez L."/>
            <person name="Alfaro M."/>
            <person name="Sun H."/>
            <person name="Tritt A."/>
            <person name="Yoshinaga Y."/>
            <person name="Zwiers L.-H."/>
            <person name="Turgeon B."/>
            <person name="Goodwin S."/>
            <person name="Spatafora J."/>
            <person name="Crous P."/>
            <person name="Grigoriev I."/>
        </authorList>
    </citation>
    <scope>NUCLEOTIDE SEQUENCE</scope>
    <source>
        <strain evidence="7">Tuck. ex Michener</strain>
    </source>
</reference>
<feature type="transmembrane region" description="Helical" evidence="5">
    <location>
        <begin position="392"/>
        <end position="412"/>
    </location>
</feature>
<keyword evidence="3 5" id="KW-1133">Transmembrane helix</keyword>
<feature type="transmembrane region" description="Helical" evidence="5">
    <location>
        <begin position="122"/>
        <end position="140"/>
    </location>
</feature>
<dbReference type="OrthoDB" id="2585655at2759"/>
<dbReference type="SUPFAM" id="SSF103473">
    <property type="entry name" value="MFS general substrate transporter"/>
    <property type="match status" value="1"/>
</dbReference>
<evidence type="ECO:0000256" key="3">
    <source>
        <dbReference type="ARBA" id="ARBA00022989"/>
    </source>
</evidence>
<feature type="transmembrane region" description="Helical" evidence="5">
    <location>
        <begin position="362"/>
        <end position="380"/>
    </location>
</feature>
<feature type="transmembrane region" description="Helical" evidence="5">
    <location>
        <begin position="54"/>
        <end position="73"/>
    </location>
</feature>
<evidence type="ECO:0000256" key="5">
    <source>
        <dbReference type="SAM" id="Phobius"/>
    </source>
</evidence>
<dbReference type="Proteomes" id="UP000800092">
    <property type="component" value="Unassembled WGS sequence"/>
</dbReference>
<dbReference type="Pfam" id="PF07690">
    <property type="entry name" value="MFS_1"/>
    <property type="match status" value="1"/>
</dbReference>
<keyword evidence="4 5" id="KW-0472">Membrane</keyword>
<dbReference type="AlphaFoldDB" id="A0A6A6HPW0"/>
<keyword evidence="8" id="KW-1185">Reference proteome</keyword>
<sequence>MAVLEDDNGEKELKSLPSHDLEQPLKLDRHGLPLVPQPTDHPSDPLNWPYYRKAYIALLVSLFSFTSQLTSALPNPAFNVIAASLGISVTRASYITTVWILFGGVTPMFLVPLANVYGRRPLYVFGALVSAVSGVGCARATTYAGLITGRVFNGIASSIALGFGAATICDLFPQGERGLWIGIYAVSTTNGPHVSPIAGGYITENLSWRWTLWIPAIIQGCLWLLVLFTLPETLFSRSDFSRLENERSYLRRMFFPGKVLDRPIRVRDFFTALRMVKYAAVLLPCIYYMTANTYGSTLFAVTGSHITKAVYNFNPGQTGLFMGVPLTIGCLIGELFSGWISDLLINAYAKRHGSYRKPEVRLWLLPWTILLPIGTATYGYCIQHKKPWIDSAITMAVSGLGTQVGTTLVYTYCTDSYKPQSGEIGAILNLFKSTFAFTIGFYALPFSEKSGYDVAFAILAMINVVAIFPLVFMLFNGKRTRERQGLPKEHQDL</sequence>
<evidence type="ECO:0000256" key="2">
    <source>
        <dbReference type="ARBA" id="ARBA00022692"/>
    </source>
</evidence>
<evidence type="ECO:0000256" key="4">
    <source>
        <dbReference type="ARBA" id="ARBA00023136"/>
    </source>
</evidence>
<gene>
    <name evidence="7" type="ORF">EV356DRAFT_571921</name>
</gene>
<keyword evidence="2 5" id="KW-0812">Transmembrane</keyword>
<dbReference type="GO" id="GO:0022857">
    <property type="term" value="F:transmembrane transporter activity"/>
    <property type="evidence" value="ECO:0007669"/>
    <property type="project" value="InterPro"/>
</dbReference>
<feature type="transmembrane region" description="Helical" evidence="5">
    <location>
        <begin position="320"/>
        <end position="341"/>
    </location>
</feature>
<proteinExistence type="predicted"/>
<dbReference type="InterPro" id="IPR011701">
    <property type="entry name" value="MFS"/>
</dbReference>